<accession>A0A5D9CDR1</accession>
<keyword evidence="1" id="KW-0732">Signal</keyword>
<reference evidence="2 3" key="1">
    <citation type="submission" date="2019-08" db="EMBL/GenBank/DDBJ databases">
        <authorList>
            <person name="Wang G."/>
            <person name="Xu Z."/>
        </authorList>
    </citation>
    <scope>NUCLEOTIDE SEQUENCE [LARGE SCALE GENOMIC DNA]</scope>
    <source>
        <strain evidence="2 3">ZX</strain>
    </source>
</reference>
<evidence type="ECO:0000256" key="1">
    <source>
        <dbReference type="SAM" id="SignalP"/>
    </source>
</evidence>
<dbReference type="Proteomes" id="UP000322077">
    <property type="component" value="Unassembled WGS sequence"/>
</dbReference>
<evidence type="ECO:0000313" key="3">
    <source>
        <dbReference type="Proteomes" id="UP000322077"/>
    </source>
</evidence>
<sequence>MKWSDTMTRTTARLAAMFAAFSAVPALAGGITLDARVLRVETVAGTERLTPAAKAVPGDHMVYVLAYKNTGDQAARDVVLNNPVPADMLYRGAGDGGEPEMSVDGVQFGPLASLTVAGTDGSRRPARLTDVRQLRWHLNQAIAPGASGQVSFHAVVR</sequence>
<dbReference type="EMBL" id="VTOU01000001">
    <property type="protein sequence ID" value="TZG29477.1"/>
    <property type="molecule type" value="Genomic_DNA"/>
</dbReference>
<feature type="chain" id="PRO_5023041216" evidence="1">
    <location>
        <begin position="29"/>
        <end position="157"/>
    </location>
</feature>
<gene>
    <name evidence="2" type="ORF">FYJ91_04980</name>
</gene>
<feature type="signal peptide" evidence="1">
    <location>
        <begin position="1"/>
        <end position="28"/>
    </location>
</feature>
<proteinExistence type="predicted"/>
<name>A0A5D9CDR1_9SPHN</name>
<protein>
    <submittedName>
        <fullName evidence="2">DUF11 domain-containing protein</fullName>
    </submittedName>
</protein>
<dbReference type="AlphaFoldDB" id="A0A5D9CDR1"/>
<evidence type="ECO:0000313" key="2">
    <source>
        <dbReference type="EMBL" id="TZG29477.1"/>
    </source>
</evidence>
<organism evidence="2 3">
    <name type="scientific">Sphingomonas montanisoli</name>
    <dbReference type="NCBI Taxonomy" id="2606412"/>
    <lineage>
        <taxon>Bacteria</taxon>
        <taxon>Pseudomonadati</taxon>
        <taxon>Pseudomonadota</taxon>
        <taxon>Alphaproteobacteria</taxon>
        <taxon>Sphingomonadales</taxon>
        <taxon>Sphingomonadaceae</taxon>
        <taxon>Sphingomonas</taxon>
    </lineage>
</organism>
<keyword evidence="3" id="KW-1185">Reference proteome</keyword>
<comment type="caution">
    <text evidence="2">The sequence shown here is derived from an EMBL/GenBank/DDBJ whole genome shotgun (WGS) entry which is preliminary data.</text>
</comment>